<dbReference type="EMBL" id="CH445359">
    <property type="protein sequence ID" value="EAT77589.1"/>
    <property type="molecule type" value="Genomic_DNA"/>
</dbReference>
<dbReference type="RefSeq" id="XP_001805209.1">
    <property type="nucleotide sequence ID" value="XM_001805157.1"/>
</dbReference>
<gene>
    <name evidence="2" type="ORF">SNOG_15046</name>
</gene>
<dbReference type="InParanoid" id="Q0TZN2"/>
<feature type="chain" id="PRO_5004177200" evidence="1">
    <location>
        <begin position="19"/>
        <end position="69"/>
    </location>
</feature>
<evidence type="ECO:0000313" key="3">
    <source>
        <dbReference type="Proteomes" id="UP000001055"/>
    </source>
</evidence>
<feature type="signal peptide" evidence="1">
    <location>
        <begin position="1"/>
        <end position="18"/>
    </location>
</feature>
<sequence length="69" mass="7879">MPFLALVLQMLLSPLTSSRLSMIDSEDYRRMHPSSLRMRLQAEHELKDDCAVIDGGAVQPYELVSKMQE</sequence>
<reference evidence="3" key="1">
    <citation type="journal article" date="2007" name="Plant Cell">
        <title>Dothideomycete-plant interactions illuminated by genome sequencing and EST analysis of the wheat pathogen Stagonospora nodorum.</title>
        <authorList>
            <person name="Hane J.K."/>
            <person name="Lowe R.G."/>
            <person name="Solomon P.S."/>
            <person name="Tan K.C."/>
            <person name="Schoch C.L."/>
            <person name="Spatafora J.W."/>
            <person name="Crous P.W."/>
            <person name="Kodira C."/>
            <person name="Birren B.W."/>
            <person name="Galagan J.E."/>
            <person name="Torriani S.F."/>
            <person name="McDonald B.A."/>
            <person name="Oliver R.P."/>
        </authorList>
    </citation>
    <scope>NUCLEOTIDE SEQUENCE [LARGE SCALE GENOMIC DNA]</scope>
    <source>
        <strain evidence="3">SN15 / ATCC MYA-4574 / FGSC 10173</strain>
    </source>
</reference>
<name>Q0TZN2_PHANO</name>
<protein>
    <submittedName>
        <fullName evidence="2">Uncharacterized protein</fullName>
    </submittedName>
</protein>
<accession>Q0TZN2</accession>
<dbReference type="KEGG" id="pno:SNOG_15046"/>
<organism evidence="2 3">
    <name type="scientific">Phaeosphaeria nodorum (strain SN15 / ATCC MYA-4574 / FGSC 10173)</name>
    <name type="common">Glume blotch fungus</name>
    <name type="synonym">Parastagonospora nodorum</name>
    <dbReference type="NCBI Taxonomy" id="321614"/>
    <lineage>
        <taxon>Eukaryota</taxon>
        <taxon>Fungi</taxon>
        <taxon>Dikarya</taxon>
        <taxon>Ascomycota</taxon>
        <taxon>Pezizomycotina</taxon>
        <taxon>Dothideomycetes</taxon>
        <taxon>Pleosporomycetidae</taxon>
        <taxon>Pleosporales</taxon>
        <taxon>Pleosporineae</taxon>
        <taxon>Phaeosphaeriaceae</taxon>
        <taxon>Parastagonospora</taxon>
    </lineage>
</organism>
<evidence type="ECO:0000256" key="1">
    <source>
        <dbReference type="SAM" id="SignalP"/>
    </source>
</evidence>
<dbReference type="GeneID" id="5982137"/>
<dbReference type="AlphaFoldDB" id="Q0TZN2"/>
<dbReference type="Proteomes" id="UP000001055">
    <property type="component" value="Unassembled WGS sequence"/>
</dbReference>
<evidence type="ECO:0000313" key="2">
    <source>
        <dbReference type="EMBL" id="EAT77589.1"/>
    </source>
</evidence>
<keyword evidence="1" id="KW-0732">Signal</keyword>
<proteinExistence type="predicted"/>